<protein>
    <submittedName>
        <fullName evidence="2">Uncharacterized protein</fullName>
    </submittedName>
</protein>
<dbReference type="EMBL" id="NUAJ01000023">
    <property type="protein sequence ID" value="PEN51499.1"/>
    <property type="molecule type" value="Genomic_DNA"/>
</dbReference>
<dbReference type="Proteomes" id="UP000220934">
    <property type="component" value="Unassembled WGS sequence"/>
</dbReference>
<evidence type="ECO:0000313" key="5">
    <source>
        <dbReference type="Proteomes" id="UP000224044"/>
    </source>
</evidence>
<organism evidence="2 6">
    <name type="scientific">Bacillus toyonensis</name>
    <dbReference type="NCBI Taxonomy" id="155322"/>
    <lineage>
        <taxon>Bacteria</taxon>
        <taxon>Bacillati</taxon>
        <taxon>Bacillota</taxon>
        <taxon>Bacilli</taxon>
        <taxon>Bacillales</taxon>
        <taxon>Bacillaceae</taxon>
        <taxon>Bacillus</taxon>
        <taxon>Bacillus cereus group</taxon>
    </lineage>
</organism>
<gene>
    <name evidence="1" type="ORF">CN596_20845</name>
    <name evidence="3" type="ORF">COF62_05485</name>
    <name evidence="2" type="ORF">CON73_20390</name>
</gene>
<evidence type="ECO:0000313" key="1">
    <source>
        <dbReference type="EMBL" id="PEN51499.1"/>
    </source>
</evidence>
<evidence type="ECO:0000313" key="2">
    <source>
        <dbReference type="EMBL" id="PGG88283.1"/>
    </source>
</evidence>
<comment type="caution">
    <text evidence="2">The sequence shown here is derived from an EMBL/GenBank/DDBJ whole genome shotgun (WGS) entry which is preliminary data.</text>
</comment>
<evidence type="ECO:0000313" key="6">
    <source>
        <dbReference type="Proteomes" id="UP000225320"/>
    </source>
</evidence>
<dbReference type="EMBL" id="NVOI01000079">
    <property type="protein sequence ID" value="PGG88283.1"/>
    <property type="molecule type" value="Genomic_DNA"/>
</dbReference>
<evidence type="ECO:0000313" key="3">
    <source>
        <dbReference type="EMBL" id="PHE16781.1"/>
    </source>
</evidence>
<evidence type="ECO:0000313" key="4">
    <source>
        <dbReference type="Proteomes" id="UP000220934"/>
    </source>
</evidence>
<dbReference type="Proteomes" id="UP000224044">
    <property type="component" value="Unassembled WGS sequence"/>
</dbReference>
<name>A0A1X3MSC3_9BACI</name>
<dbReference type="AlphaFoldDB" id="A0A1X3MSC3"/>
<dbReference type="Proteomes" id="UP000225320">
    <property type="component" value="Unassembled WGS sequence"/>
</dbReference>
<proteinExistence type="predicted"/>
<accession>A0A1X3MSC3</accession>
<reference evidence="1 4" key="1">
    <citation type="submission" date="2017-09" db="EMBL/GenBank/DDBJ databases">
        <title>Large-scale bioinformatics analysis of Bacillus genomes uncovers conserved roles of natural products in bacterial physiology.</title>
        <authorList>
            <consortium name="Agbiome Team Llc"/>
            <person name="Bleich R.M."/>
            <person name="Kirk G.J."/>
            <person name="Santa Maria K.C."/>
            <person name="Allen S.E."/>
            <person name="Farag S."/>
            <person name="Shank E.A."/>
            <person name="Bowers A."/>
        </authorList>
    </citation>
    <scope>NUCLEOTIDE SEQUENCE [LARGE SCALE GENOMIC DNA]</scope>
    <source>
        <strain evidence="1 4">AFS027958</strain>
    </source>
</reference>
<sequence>MFSINDDLLDFAVTNYITIHNTIYLNDIGILLDNFFATLNVKLASSKMKRFQNEKRYSFL</sequence>
<dbReference type="EMBL" id="NUSY01000004">
    <property type="protein sequence ID" value="PHE16781.1"/>
    <property type="molecule type" value="Genomic_DNA"/>
</dbReference>
<reference evidence="5 6" key="2">
    <citation type="submission" date="2017-09" db="EMBL/GenBank/DDBJ databases">
        <title>Large-scale bioinformatics analysis of Bacillus genomes uncovers conserved roles of natural products in bacterial physiology.</title>
        <authorList>
            <consortium name="Agbiome Team Llc"/>
            <person name="Bleich R.M."/>
            <person name="Grubbs K.J."/>
            <person name="Santa Maria K.C."/>
            <person name="Allen S.E."/>
            <person name="Farag S."/>
            <person name="Shank E.A."/>
            <person name="Bowers A."/>
        </authorList>
    </citation>
    <scope>NUCLEOTIDE SEQUENCE [LARGE SCALE GENOMIC DNA]</scope>
    <source>
        <strain evidence="3 5">AFS042148</strain>
        <strain evidence="2 6">AFS094862</strain>
    </source>
</reference>